<evidence type="ECO:0000313" key="3">
    <source>
        <dbReference type="Proteomes" id="UP000887116"/>
    </source>
</evidence>
<keyword evidence="3" id="KW-1185">Reference proteome</keyword>
<proteinExistence type="predicted"/>
<protein>
    <submittedName>
        <fullName evidence="2">Uncharacterized protein</fullName>
    </submittedName>
</protein>
<name>A0A8X6H3N7_TRICU</name>
<feature type="region of interest" description="Disordered" evidence="1">
    <location>
        <begin position="87"/>
        <end position="108"/>
    </location>
</feature>
<dbReference type="EMBL" id="BMAO01007439">
    <property type="protein sequence ID" value="GFR15974.1"/>
    <property type="molecule type" value="Genomic_DNA"/>
</dbReference>
<feature type="region of interest" description="Disordered" evidence="1">
    <location>
        <begin position="181"/>
        <end position="207"/>
    </location>
</feature>
<evidence type="ECO:0000256" key="1">
    <source>
        <dbReference type="SAM" id="MobiDB-lite"/>
    </source>
</evidence>
<dbReference type="OrthoDB" id="10619083at2759"/>
<feature type="region of interest" description="Disordered" evidence="1">
    <location>
        <begin position="30"/>
        <end position="68"/>
    </location>
</feature>
<organism evidence="2 3">
    <name type="scientific">Trichonephila clavata</name>
    <name type="common">Joro spider</name>
    <name type="synonym">Nephila clavata</name>
    <dbReference type="NCBI Taxonomy" id="2740835"/>
    <lineage>
        <taxon>Eukaryota</taxon>
        <taxon>Metazoa</taxon>
        <taxon>Ecdysozoa</taxon>
        <taxon>Arthropoda</taxon>
        <taxon>Chelicerata</taxon>
        <taxon>Arachnida</taxon>
        <taxon>Araneae</taxon>
        <taxon>Araneomorphae</taxon>
        <taxon>Entelegynae</taxon>
        <taxon>Araneoidea</taxon>
        <taxon>Nephilidae</taxon>
        <taxon>Trichonephila</taxon>
    </lineage>
</organism>
<sequence>MRVMWRRESRVIRGLEKHRANLRWEKVRPRRKTLTGSNGREKRNWKKSFVPPSLKSGPQTKRRPRRCGRFDIQRRIIDSWIQEEPRRGVSQDLSTQEPQGGDKKRQKYELRETSQTLQLRQPSGFQGVFLTSRANFCQASMRQTPHSNIAQRRGHQQRHNRESFKRMRVVIKLSPRFLLDPAVDDSPLDVKPSTSPGSPLGLRSGFQ</sequence>
<dbReference type="AlphaFoldDB" id="A0A8X6H3N7"/>
<accession>A0A8X6H3N7</accession>
<gene>
    <name evidence="2" type="ORF">TNCT_99031</name>
</gene>
<dbReference type="Proteomes" id="UP000887116">
    <property type="component" value="Unassembled WGS sequence"/>
</dbReference>
<comment type="caution">
    <text evidence="2">The sequence shown here is derived from an EMBL/GenBank/DDBJ whole genome shotgun (WGS) entry which is preliminary data.</text>
</comment>
<evidence type="ECO:0000313" key="2">
    <source>
        <dbReference type="EMBL" id="GFR15974.1"/>
    </source>
</evidence>
<reference evidence="2" key="1">
    <citation type="submission" date="2020-07" db="EMBL/GenBank/DDBJ databases">
        <title>Multicomponent nature underlies the extraordinary mechanical properties of spider dragline silk.</title>
        <authorList>
            <person name="Kono N."/>
            <person name="Nakamura H."/>
            <person name="Mori M."/>
            <person name="Yoshida Y."/>
            <person name="Ohtoshi R."/>
            <person name="Malay A.D."/>
            <person name="Moran D.A.P."/>
            <person name="Tomita M."/>
            <person name="Numata K."/>
            <person name="Arakawa K."/>
        </authorList>
    </citation>
    <scope>NUCLEOTIDE SEQUENCE</scope>
</reference>